<gene>
    <name evidence="10" type="ORF">HYC85_014629</name>
</gene>
<dbReference type="Pfam" id="PF14416">
    <property type="entry name" value="PMR5N"/>
    <property type="match status" value="1"/>
</dbReference>
<name>A0A7J7H6Q3_CAMSI</name>
<dbReference type="GO" id="GO:0016413">
    <property type="term" value="F:O-acetyltransferase activity"/>
    <property type="evidence" value="ECO:0007669"/>
    <property type="project" value="InterPro"/>
</dbReference>
<keyword evidence="3" id="KW-0812">Transmembrane</keyword>
<evidence type="ECO:0000259" key="9">
    <source>
        <dbReference type="Pfam" id="PF14416"/>
    </source>
</evidence>
<dbReference type="InterPro" id="IPR025846">
    <property type="entry name" value="TBL_N"/>
</dbReference>
<evidence type="ECO:0000256" key="3">
    <source>
        <dbReference type="ARBA" id="ARBA00022692"/>
    </source>
</evidence>
<evidence type="ECO:0000256" key="1">
    <source>
        <dbReference type="ARBA" id="ARBA00004167"/>
    </source>
</evidence>
<feature type="domain" description="Trichome birefringence-like C-terminal" evidence="8">
    <location>
        <begin position="109"/>
        <end position="322"/>
    </location>
</feature>
<evidence type="ECO:0000256" key="2">
    <source>
        <dbReference type="ARBA" id="ARBA00007727"/>
    </source>
</evidence>
<comment type="similarity">
    <text evidence="2">Belongs to the PC-esterase family. TBL subfamily.</text>
</comment>
<keyword evidence="7" id="KW-0732">Signal</keyword>
<keyword evidence="6" id="KW-0472">Membrane</keyword>
<evidence type="ECO:0000256" key="6">
    <source>
        <dbReference type="ARBA" id="ARBA00023136"/>
    </source>
</evidence>
<reference evidence="11" key="1">
    <citation type="journal article" date="2020" name="Nat. Commun.">
        <title>Genome assembly of wild tea tree DASZ reveals pedigree and selection history of tea varieties.</title>
        <authorList>
            <person name="Zhang W."/>
            <person name="Zhang Y."/>
            <person name="Qiu H."/>
            <person name="Guo Y."/>
            <person name="Wan H."/>
            <person name="Zhang X."/>
            <person name="Scossa F."/>
            <person name="Alseekh S."/>
            <person name="Zhang Q."/>
            <person name="Wang P."/>
            <person name="Xu L."/>
            <person name="Schmidt M.H."/>
            <person name="Jia X."/>
            <person name="Li D."/>
            <person name="Zhu A."/>
            <person name="Guo F."/>
            <person name="Chen W."/>
            <person name="Ni D."/>
            <person name="Usadel B."/>
            <person name="Fernie A.R."/>
            <person name="Wen W."/>
        </authorList>
    </citation>
    <scope>NUCLEOTIDE SEQUENCE [LARGE SCALE GENOMIC DNA]</scope>
    <source>
        <strain evidence="11">cv. G240</strain>
    </source>
</reference>
<protein>
    <recommendedName>
        <fullName evidence="12">Trichome birefringence-like N-terminal domain-containing protein</fullName>
    </recommendedName>
</protein>
<proteinExistence type="inferred from homology"/>
<dbReference type="PANTHER" id="PTHR32285:SF58">
    <property type="entry name" value="PROTEIN TRICHOME BIREFRINGENCE-LIKE 41"/>
    <property type="match status" value="1"/>
</dbReference>
<dbReference type="GO" id="GO:0005794">
    <property type="term" value="C:Golgi apparatus"/>
    <property type="evidence" value="ECO:0007669"/>
    <property type="project" value="TreeGrafter"/>
</dbReference>
<dbReference type="GO" id="GO:0016020">
    <property type="term" value="C:membrane"/>
    <property type="evidence" value="ECO:0007669"/>
    <property type="project" value="UniProtKB-SubCell"/>
</dbReference>
<feature type="chain" id="PRO_5029584405" description="Trichome birefringence-like N-terminal domain-containing protein" evidence="7">
    <location>
        <begin position="33"/>
        <end position="329"/>
    </location>
</feature>
<dbReference type="Proteomes" id="UP000593564">
    <property type="component" value="Unassembled WGS sequence"/>
</dbReference>
<comment type="caution">
    <text evidence="10">The sequence shown here is derived from an EMBL/GenBank/DDBJ whole genome shotgun (WGS) entry which is preliminary data.</text>
</comment>
<keyword evidence="4" id="KW-0735">Signal-anchor</keyword>
<dbReference type="AlphaFoldDB" id="A0A7J7H6Q3"/>
<evidence type="ECO:0000259" key="8">
    <source>
        <dbReference type="Pfam" id="PF13839"/>
    </source>
</evidence>
<reference evidence="10 11" key="2">
    <citation type="submission" date="2020-07" db="EMBL/GenBank/DDBJ databases">
        <title>Genome assembly of wild tea tree DASZ reveals pedigree and selection history of tea varieties.</title>
        <authorList>
            <person name="Zhang W."/>
        </authorList>
    </citation>
    <scope>NUCLEOTIDE SEQUENCE [LARGE SCALE GENOMIC DNA]</scope>
    <source>
        <strain evidence="11">cv. G240</strain>
        <tissue evidence="10">Leaf</tissue>
    </source>
</reference>
<keyword evidence="5" id="KW-1133">Transmembrane helix</keyword>
<evidence type="ECO:0008006" key="12">
    <source>
        <dbReference type="Google" id="ProtNLM"/>
    </source>
</evidence>
<evidence type="ECO:0000256" key="7">
    <source>
        <dbReference type="SAM" id="SignalP"/>
    </source>
</evidence>
<feature type="domain" description="Trichome birefringence-like N-terminal" evidence="9">
    <location>
        <begin position="44"/>
        <end position="97"/>
    </location>
</feature>
<dbReference type="Pfam" id="PF13839">
    <property type="entry name" value="PC-Esterase"/>
    <property type="match status" value="1"/>
</dbReference>
<dbReference type="InterPro" id="IPR026057">
    <property type="entry name" value="TBL_C"/>
</dbReference>
<dbReference type="InterPro" id="IPR029962">
    <property type="entry name" value="TBL"/>
</dbReference>
<organism evidence="10 11">
    <name type="scientific">Camellia sinensis</name>
    <name type="common">Tea plant</name>
    <name type="synonym">Thea sinensis</name>
    <dbReference type="NCBI Taxonomy" id="4442"/>
    <lineage>
        <taxon>Eukaryota</taxon>
        <taxon>Viridiplantae</taxon>
        <taxon>Streptophyta</taxon>
        <taxon>Embryophyta</taxon>
        <taxon>Tracheophyta</taxon>
        <taxon>Spermatophyta</taxon>
        <taxon>Magnoliopsida</taxon>
        <taxon>eudicotyledons</taxon>
        <taxon>Gunneridae</taxon>
        <taxon>Pentapetalae</taxon>
        <taxon>asterids</taxon>
        <taxon>Ericales</taxon>
        <taxon>Theaceae</taxon>
        <taxon>Camellia</taxon>
    </lineage>
</organism>
<sequence>MALWVSSSFEKLVIVMIVLVLVLVHHHHLANGNANENIENRVSGCDLFQGSWVEDISNPPQYNAATCPFIEKEFNCQNNGRPDHNYLYYSWHPTSCDLPRFDGLGFLRRFKGTEHHDYDVKVLLDRNMFLVDIVNETEGRILKLDSIEDGKNWLGMDMLIFNTWHWWNYRNAHQPWDFIQVGSKVMKDMDRMVAFEMALGTWGAWVDTNIDPTKTMVFFQGISPNHYNGSDWNEPNAKQCQGQMTPVLGSIYPGQYPPAVAVVKRALSKIKKPVTLLDITTLSLLRKDGHPSIYGIGGASGMDCTHWCIAGVPDTWNQILYNLIIWHKL</sequence>
<feature type="signal peptide" evidence="7">
    <location>
        <begin position="1"/>
        <end position="32"/>
    </location>
</feature>
<evidence type="ECO:0000256" key="5">
    <source>
        <dbReference type="ARBA" id="ARBA00022989"/>
    </source>
</evidence>
<evidence type="ECO:0000256" key="4">
    <source>
        <dbReference type="ARBA" id="ARBA00022968"/>
    </source>
</evidence>
<evidence type="ECO:0000313" key="10">
    <source>
        <dbReference type="EMBL" id="KAF5948672.1"/>
    </source>
</evidence>
<comment type="subcellular location">
    <subcellularLocation>
        <location evidence="1">Membrane</location>
        <topology evidence="1">Single-pass membrane protein</topology>
    </subcellularLocation>
</comment>
<evidence type="ECO:0000313" key="11">
    <source>
        <dbReference type="Proteomes" id="UP000593564"/>
    </source>
</evidence>
<dbReference type="EMBL" id="JACBKZ010000006">
    <property type="protein sequence ID" value="KAF5948672.1"/>
    <property type="molecule type" value="Genomic_DNA"/>
</dbReference>
<dbReference type="PANTHER" id="PTHR32285">
    <property type="entry name" value="PROTEIN TRICHOME BIREFRINGENCE-LIKE 9-RELATED"/>
    <property type="match status" value="1"/>
</dbReference>
<accession>A0A7J7H6Q3</accession>
<keyword evidence="11" id="KW-1185">Reference proteome</keyword>